<dbReference type="GO" id="GO:0005634">
    <property type="term" value="C:nucleus"/>
    <property type="evidence" value="ECO:0000318"/>
    <property type="project" value="GO_Central"/>
</dbReference>
<dbReference type="PaxDb" id="35128-Thaps23827"/>
<dbReference type="AlphaFoldDB" id="B8C7B7"/>
<organism evidence="1 2">
    <name type="scientific">Thalassiosira pseudonana</name>
    <name type="common">Marine diatom</name>
    <name type="synonym">Cyclotella nana</name>
    <dbReference type="NCBI Taxonomy" id="35128"/>
    <lineage>
        <taxon>Eukaryota</taxon>
        <taxon>Sar</taxon>
        <taxon>Stramenopiles</taxon>
        <taxon>Ochrophyta</taxon>
        <taxon>Bacillariophyta</taxon>
        <taxon>Coscinodiscophyceae</taxon>
        <taxon>Thalassiosirophycidae</taxon>
        <taxon>Thalassiosirales</taxon>
        <taxon>Thalassiosiraceae</taxon>
        <taxon>Thalassiosira</taxon>
    </lineage>
</organism>
<dbReference type="InterPro" id="IPR026750">
    <property type="entry name" value="NTAN1"/>
</dbReference>
<protein>
    <submittedName>
        <fullName evidence="1">Uncharacterized protein</fullName>
    </submittedName>
</protein>
<name>B8C7B7_THAPS</name>
<dbReference type="PANTHER" id="PTHR12498:SF0">
    <property type="entry name" value="PROTEIN N-TERMINAL ASPARAGINE AMIDOHYDROLASE"/>
    <property type="match status" value="1"/>
</dbReference>
<dbReference type="EMBL" id="CM000644">
    <property type="protein sequence ID" value="EED90949.1"/>
    <property type="molecule type" value="Genomic_DNA"/>
</dbReference>
<accession>B8C7B7</accession>
<keyword evidence="2" id="KW-1185">Reference proteome</keyword>
<dbReference type="PANTHER" id="PTHR12498">
    <property type="entry name" value="N-TERMINAL ASPARAGINE AMIDOHYDROLASE"/>
    <property type="match status" value="1"/>
</dbReference>
<reference evidence="1 2" key="2">
    <citation type="journal article" date="2008" name="Nature">
        <title>The Phaeodactylum genome reveals the evolutionary history of diatom genomes.</title>
        <authorList>
            <person name="Bowler C."/>
            <person name="Allen A.E."/>
            <person name="Badger J.H."/>
            <person name="Grimwood J."/>
            <person name="Jabbari K."/>
            <person name="Kuo A."/>
            <person name="Maheswari U."/>
            <person name="Martens C."/>
            <person name="Maumus F."/>
            <person name="Otillar R.P."/>
            <person name="Rayko E."/>
            <person name="Salamov A."/>
            <person name="Vandepoele K."/>
            <person name="Beszteri B."/>
            <person name="Gruber A."/>
            <person name="Heijde M."/>
            <person name="Katinka M."/>
            <person name="Mock T."/>
            <person name="Valentin K."/>
            <person name="Verret F."/>
            <person name="Berges J.A."/>
            <person name="Brownlee C."/>
            <person name="Cadoret J.P."/>
            <person name="Chiovitti A."/>
            <person name="Choi C.J."/>
            <person name="Coesel S."/>
            <person name="De Martino A."/>
            <person name="Detter J.C."/>
            <person name="Durkin C."/>
            <person name="Falciatore A."/>
            <person name="Fournet J."/>
            <person name="Haruta M."/>
            <person name="Huysman M.J."/>
            <person name="Jenkins B.D."/>
            <person name="Jiroutova K."/>
            <person name="Jorgensen R.E."/>
            <person name="Joubert Y."/>
            <person name="Kaplan A."/>
            <person name="Kroger N."/>
            <person name="Kroth P.G."/>
            <person name="La Roche J."/>
            <person name="Lindquist E."/>
            <person name="Lommer M."/>
            <person name="Martin-Jezequel V."/>
            <person name="Lopez P.J."/>
            <person name="Lucas S."/>
            <person name="Mangogna M."/>
            <person name="McGinnis K."/>
            <person name="Medlin L.K."/>
            <person name="Montsant A."/>
            <person name="Oudot-Le Secq M.P."/>
            <person name="Napoli C."/>
            <person name="Obornik M."/>
            <person name="Parker M.S."/>
            <person name="Petit J.L."/>
            <person name="Porcel B.M."/>
            <person name="Poulsen N."/>
            <person name="Robison M."/>
            <person name="Rychlewski L."/>
            <person name="Rynearson T.A."/>
            <person name="Schmutz J."/>
            <person name="Shapiro H."/>
            <person name="Siaut M."/>
            <person name="Stanley M."/>
            <person name="Sussman M.R."/>
            <person name="Taylor A.R."/>
            <person name="Vardi A."/>
            <person name="von Dassow P."/>
            <person name="Vyverman W."/>
            <person name="Willis A."/>
            <person name="Wyrwicz L.S."/>
            <person name="Rokhsar D.S."/>
            <person name="Weissenbach J."/>
            <person name="Armbrust E.V."/>
            <person name="Green B.R."/>
            <person name="Van de Peer Y."/>
            <person name="Grigoriev I.V."/>
        </authorList>
    </citation>
    <scope>NUCLEOTIDE SEQUENCE [LARGE SCALE GENOMIC DNA]</scope>
    <source>
        <strain evidence="1 2">CCMP1335</strain>
    </source>
</reference>
<dbReference type="Pfam" id="PF14736">
    <property type="entry name" value="N_Asn_amidohyd"/>
    <property type="match status" value="2"/>
</dbReference>
<dbReference type="GeneID" id="7449858"/>
<evidence type="ECO:0000313" key="2">
    <source>
        <dbReference type="Proteomes" id="UP000001449"/>
    </source>
</evidence>
<dbReference type="HOGENOM" id="CLU_575573_0_0_1"/>
<proteinExistence type="predicted"/>
<dbReference type="KEGG" id="tps:THAPSDRAFT_23827"/>
<gene>
    <name evidence="1" type="ORF">THAPSDRAFT_23827</name>
</gene>
<dbReference type="OMA" id="CHIVALR"/>
<dbReference type="InParanoid" id="B8C7B7"/>
<dbReference type="RefSeq" id="XP_002292098.1">
    <property type="nucleotide sequence ID" value="XM_002292062.1"/>
</dbReference>
<dbReference type="eggNOG" id="ENOG502RRBT">
    <property type="taxonomic scope" value="Eukaryota"/>
</dbReference>
<sequence length="475" mass="52312">MATAEVEVPIPTVMDLSSKLEPLQVDTADIYNLETTKKTTSSSFVCEWMPTSLRLPSSTTKSSPEEDCYLCLPVHISEESYFKQNETKEEFKDDGYCVSTAAQLRLVALNNYLANAAPLAASRQRLLFGDNVLPHQRRSKYQRQESYQHQIHVQQQSVSSHKLITSTNSGRVINVLQGEIAHCTAKQADVLVSDDATTCHIVALRSRCHRGGQVVEINDGIMASMTHVDGPGYDACLSDAVMQHFEHHSRRLLVVKNARMEEANANEPEECKENYTDIECHGVIELSVHIMGGFNDIEGSSIAITDNVLSVLAKLAEELDVNAKVTNNDNRPKMSMTLETCAVSGANDDGTACPIGRGLALNVATGDIFLAEVEDRIQSFSIAPFQSSQGIGLVAIDGDIQLLFNGENSTSVEGPDALLRSVRLWATAFFPCGEDHKLNIIHRSNEEYLISCLRKRVIESKRCGVAPIHFNVTRC</sequence>
<dbReference type="Proteomes" id="UP000001449">
    <property type="component" value="Chromosome 8"/>
</dbReference>
<dbReference type="GO" id="GO:0006511">
    <property type="term" value="P:ubiquitin-dependent protein catabolic process"/>
    <property type="evidence" value="ECO:0000318"/>
    <property type="project" value="GO_Central"/>
</dbReference>
<evidence type="ECO:0000313" key="1">
    <source>
        <dbReference type="EMBL" id="EED90949.1"/>
    </source>
</evidence>
<reference evidence="1 2" key="1">
    <citation type="journal article" date="2004" name="Science">
        <title>The genome of the diatom Thalassiosira pseudonana: ecology, evolution, and metabolism.</title>
        <authorList>
            <person name="Armbrust E.V."/>
            <person name="Berges J.A."/>
            <person name="Bowler C."/>
            <person name="Green B.R."/>
            <person name="Martinez D."/>
            <person name="Putnam N.H."/>
            <person name="Zhou S."/>
            <person name="Allen A.E."/>
            <person name="Apt K.E."/>
            <person name="Bechner M."/>
            <person name="Brzezinski M.A."/>
            <person name="Chaal B.K."/>
            <person name="Chiovitti A."/>
            <person name="Davis A.K."/>
            <person name="Demarest M.S."/>
            <person name="Detter J.C."/>
            <person name="Glavina T."/>
            <person name="Goodstein D."/>
            <person name="Hadi M.Z."/>
            <person name="Hellsten U."/>
            <person name="Hildebrand M."/>
            <person name="Jenkins B.D."/>
            <person name="Jurka J."/>
            <person name="Kapitonov V.V."/>
            <person name="Kroger N."/>
            <person name="Lau W.W."/>
            <person name="Lane T.W."/>
            <person name="Larimer F.W."/>
            <person name="Lippmeier J.C."/>
            <person name="Lucas S."/>
            <person name="Medina M."/>
            <person name="Montsant A."/>
            <person name="Obornik M."/>
            <person name="Parker M.S."/>
            <person name="Palenik B."/>
            <person name="Pazour G.J."/>
            <person name="Richardson P.M."/>
            <person name="Rynearson T.A."/>
            <person name="Saito M.A."/>
            <person name="Schwartz D.C."/>
            <person name="Thamatrakoln K."/>
            <person name="Valentin K."/>
            <person name="Vardi A."/>
            <person name="Wilkerson F.P."/>
            <person name="Rokhsar D.S."/>
        </authorList>
    </citation>
    <scope>NUCLEOTIDE SEQUENCE [LARGE SCALE GENOMIC DNA]</scope>
    <source>
        <strain evidence="1 2">CCMP1335</strain>
    </source>
</reference>
<dbReference type="GO" id="GO:0008418">
    <property type="term" value="F:protein-N-terminal asparagine amidohydrolase activity"/>
    <property type="evidence" value="ECO:0000318"/>
    <property type="project" value="GO_Central"/>
</dbReference>